<dbReference type="PROSITE" id="PS50893">
    <property type="entry name" value="ABC_TRANSPORTER_2"/>
    <property type="match status" value="1"/>
</dbReference>
<dbReference type="InterPro" id="IPR017871">
    <property type="entry name" value="ABC_transporter-like_CS"/>
</dbReference>
<evidence type="ECO:0000313" key="5">
    <source>
        <dbReference type="EMBL" id="MBX7489718.1"/>
    </source>
</evidence>
<name>A0ABS7JK02_9SPHN</name>
<dbReference type="PANTHER" id="PTHR42939">
    <property type="entry name" value="ABC TRANSPORTER ATP-BINDING PROTEIN ALBC-RELATED"/>
    <property type="match status" value="1"/>
</dbReference>
<dbReference type="RefSeq" id="WP_221598800.1">
    <property type="nucleotide sequence ID" value="NZ_JAIGNQ010000004.1"/>
</dbReference>
<keyword evidence="1" id="KW-0813">Transport</keyword>
<dbReference type="PANTHER" id="PTHR42939:SF1">
    <property type="entry name" value="ABC TRANSPORTER ATP-BINDING PROTEIN ALBC-RELATED"/>
    <property type="match status" value="1"/>
</dbReference>
<dbReference type="EMBL" id="JAIGNQ010000004">
    <property type="protein sequence ID" value="MBX7489718.1"/>
    <property type="molecule type" value="Genomic_DNA"/>
</dbReference>
<dbReference type="InterPro" id="IPR027417">
    <property type="entry name" value="P-loop_NTPase"/>
</dbReference>
<dbReference type="GO" id="GO:0005524">
    <property type="term" value="F:ATP binding"/>
    <property type="evidence" value="ECO:0007669"/>
    <property type="project" value="UniProtKB-KW"/>
</dbReference>
<organism evidence="5 6">
    <name type="scientific">Qipengyuania pacifica</name>
    <dbReference type="NCBI Taxonomy" id="2860199"/>
    <lineage>
        <taxon>Bacteria</taxon>
        <taxon>Pseudomonadati</taxon>
        <taxon>Pseudomonadota</taxon>
        <taxon>Alphaproteobacteria</taxon>
        <taxon>Sphingomonadales</taxon>
        <taxon>Erythrobacteraceae</taxon>
        <taxon>Qipengyuania</taxon>
    </lineage>
</organism>
<dbReference type="Pfam" id="PF00005">
    <property type="entry name" value="ABC_tran"/>
    <property type="match status" value="1"/>
</dbReference>
<keyword evidence="6" id="KW-1185">Reference proteome</keyword>
<keyword evidence="3 5" id="KW-0067">ATP-binding</keyword>
<dbReference type="SMART" id="SM00382">
    <property type="entry name" value="AAA"/>
    <property type="match status" value="1"/>
</dbReference>
<reference evidence="5 6" key="1">
    <citation type="submission" date="2021-08" db="EMBL/GenBank/DDBJ databases">
        <title>Comparative Genomics Analysis of the Genus Qipengyuania Reveals Extensive Genetic Diversity and Metabolic Versatility, Including the Description of Fifteen Novel Species.</title>
        <authorList>
            <person name="Liu Y."/>
        </authorList>
    </citation>
    <scope>NUCLEOTIDE SEQUENCE [LARGE SCALE GENOMIC DNA]</scope>
    <source>
        <strain evidence="5 6">GH25</strain>
    </source>
</reference>
<dbReference type="Proteomes" id="UP000776651">
    <property type="component" value="Unassembled WGS sequence"/>
</dbReference>
<proteinExistence type="predicted"/>
<accession>A0ABS7JK02</accession>
<evidence type="ECO:0000256" key="2">
    <source>
        <dbReference type="ARBA" id="ARBA00022741"/>
    </source>
</evidence>
<dbReference type="CDD" id="cd03230">
    <property type="entry name" value="ABC_DR_subfamily_A"/>
    <property type="match status" value="1"/>
</dbReference>
<sequence length="247" mass="26141">MTNIFTAPAIAIDGLHHSYGANPVLRGLDLTVQRGEIYALLGGNGAGKSTTLSALLGFLRPGSGSVRVCGTDPVADARAARSQMAYVPENVSLYEHLTARENIGYFLALAKAERGDDAIEAALSAVGLTQAAWDKRLSGFSKGMCQKVAIALALARDVPVLLLDEPTSGLDPRAVLEFNRLLDAAREREVAVLMVTHDLVSAVDIADRIGFLSEGKIEEEQTASTAGPRFDLNALHDRYTLVAGAPA</sequence>
<dbReference type="Gene3D" id="3.40.50.300">
    <property type="entry name" value="P-loop containing nucleotide triphosphate hydrolases"/>
    <property type="match status" value="1"/>
</dbReference>
<feature type="domain" description="ABC transporter" evidence="4">
    <location>
        <begin position="10"/>
        <end position="239"/>
    </location>
</feature>
<gene>
    <name evidence="5" type="ORF">K3177_14450</name>
</gene>
<comment type="caution">
    <text evidence="5">The sequence shown here is derived from an EMBL/GenBank/DDBJ whole genome shotgun (WGS) entry which is preliminary data.</text>
</comment>
<evidence type="ECO:0000256" key="1">
    <source>
        <dbReference type="ARBA" id="ARBA00022448"/>
    </source>
</evidence>
<dbReference type="InterPro" id="IPR003593">
    <property type="entry name" value="AAA+_ATPase"/>
</dbReference>
<protein>
    <submittedName>
        <fullName evidence="5">ABC transporter ATP-binding protein</fullName>
    </submittedName>
</protein>
<evidence type="ECO:0000259" key="4">
    <source>
        <dbReference type="PROSITE" id="PS50893"/>
    </source>
</evidence>
<keyword evidence="2" id="KW-0547">Nucleotide-binding</keyword>
<dbReference type="InterPro" id="IPR051782">
    <property type="entry name" value="ABC_Transporter_VariousFunc"/>
</dbReference>
<dbReference type="SUPFAM" id="SSF52540">
    <property type="entry name" value="P-loop containing nucleoside triphosphate hydrolases"/>
    <property type="match status" value="1"/>
</dbReference>
<dbReference type="InterPro" id="IPR003439">
    <property type="entry name" value="ABC_transporter-like_ATP-bd"/>
</dbReference>
<evidence type="ECO:0000313" key="6">
    <source>
        <dbReference type="Proteomes" id="UP000776651"/>
    </source>
</evidence>
<evidence type="ECO:0000256" key="3">
    <source>
        <dbReference type="ARBA" id="ARBA00022840"/>
    </source>
</evidence>
<dbReference type="PROSITE" id="PS00211">
    <property type="entry name" value="ABC_TRANSPORTER_1"/>
    <property type="match status" value="1"/>
</dbReference>